<evidence type="ECO:0000313" key="3">
    <source>
        <dbReference type="Proteomes" id="UP000054018"/>
    </source>
</evidence>
<accession>A0A0C9YK75</accession>
<dbReference type="EMBL" id="KN833708">
    <property type="protein sequence ID" value="KIK25375.1"/>
    <property type="molecule type" value="Genomic_DNA"/>
</dbReference>
<name>A0A0C9YK75_9AGAM</name>
<feature type="non-terminal residue" evidence="2">
    <location>
        <position position="1"/>
    </location>
</feature>
<evidence type="ECO:0000313" key="2">
    <source>
        <dbReference type="EMBL" id="KIK25375.1"/>
    </source>
</evidence>
<protein>
    <submittedName>
        <fullName evidence="2">Uncharacterized protein</fullName>
    </submittedName>
</protein>
<reference evidence="3" key="2">
    <citation type="submission" date="2015-01" db="EMBL/GenBank/DDBJ databases">
        <title>Evolutionary Origins and Diversification of the Mycorrhizal Mutualists.</title>
        <authorList>
            <consortium name="DOE Joint Genome Institute"/>
            <consortium name="Mycorrhizal Genomics Consortium"/>
            <person name="Kohler A."/>
            <person name="Kuo A."/>
            <person name="Nagy L.G."/>
            <person name="Floudas D."/>
            <person name="Copeland A."/>
            <person name="Barry K.W."/>
            <person name="Cichocki N."/>
            <person name="Veneault-Fourrey C."/>
            <person name="LaButti K."/>
            <person name="Lindquist E.A."/>
            <person name="Lipzen A."/>
            <person name="Lundell T."/>
            <person name="Morin E."/>
            <person name="Murat C."/>
            <person name="Riley R."/>
            <person name="Ohm R."/>
            <person name="Sun H."/>
            <person name="Tunlid A."/>
            <person name="Henrissat B."/>
            <person name="Grigoriev I.V."/>
            <person name="Hibbett D.S."/>
            <person name="Martin F."/>
        </authorList>
    </citation>
    <scope>NUCLEOTIDE SEQUENCE [LARGE SCALE GENOMIC DNA]</scope>
    <source>
        <strain evidence="3">441</strain>
    </source>
</reference>
<keyword evidence="3" id="KW-1185">Reference proteome</keyword>
<evidence type="ECO:0000256" key="1">
    <source>
        <dbReference type="SAM" id="MobiDB-lite"/>
    </source>
</evidence>
<organism evidence="2 3">
    <name type="scientific">Pisolithus microcarpus 441</name>
    <dbReference type="NCBI Taxonomy" id="765257"/>
    <lineage>
        <taxon>Eukaryota</taxon>
        <taxon>Fungi</taxon>
        <taxon>Dikarya</taxon>
        <taxon>Basidiomycota</taxon>
        <taxon>Agaricomycotina</taxon>
        <taxon>Agaricomycetes</taxon>
        <taxon>Agaricomycetidae</taxon>
        <taxon>Boletales</taxon>
        <taxon>Sclerodermatineae</taxon>
        <taxon>Pisolithaceae</taxon>
        <taxon>Pisolithus</taxon>
    </lineage>
</organism>
<dbReference type="AlphaFoldDB" id="A0A0C9YK75"/>
<feature type="region of interest" description="Disordered" evidence="1">
    <location>
        <begin position="42"/>
        <end position="68"/>
    </location>
</feature>
<dbReference type="Proteomes" id="UP000054018">
    <property type="component" value="Unassembled WGS sequence"/>
</dbReference>
<dbReference type="HOGENOM" id="CLU_2801043_0_0_1"/>
<dbReference type="OrthoDB" id="3187908at2759"/>
<proteinExistence type="predicted"/>
<sequence>TSEQKQADDTQVELKRQEQVAAQECGIRQLANIVEEADYQEKRLLTDPPRPRPKPHIVLKLPNDPSMD</sequence>
<feature type="non-terminal residue" evidence="2">
    <location>
        <position position="68"/>
    </location>
</feature>
<reference evidence="2 3" key="1">
    <citation type="submission" date="2014-04" db="EMBL/GenBank/DDBJ databases">
        <authorList>
            <consortium name="DOE Joint Genome Institute"/>
            <person name="Kuo A."/>
            <person name="Kohler A."/>
            <person name="Costa M.D."/>
            <person name="Nagy L.G."/>
            <person name="Floudas D."/>
            <person name="Copeland A."/>
            <person name="Barry K.W."/>
            <person name="Cichocki N."/>
            <person name="Veneault-Fourrey C."/>
            <person name="LaButti K."/>
            <person name="Lindquist E.A."/>
            <person name="Lipzen A."/>
            <person name="Lundell T."/>
            <person name="Morin E."/>
            <person name="Murat C."/>
            <person name="Sun H."/>
            <person name="Tunlid A."/>
            <person name="Henrissat B."/>
            <person name="Grigoriev I.V."/>
            <person name="Hibbett D.S."/>
            <person name="Martin F."/>
            <person name="Nordberg H.P."/>
            <person name="Cantor M.N."/>
            <person name="Hua S.X."/>
        </authorList>
    </citation>
    <scope>NUCLEOTIDE SEQUENCE [LARGE SCALE GENOMIC DNA]</scope>
    <source>
        <strain evidence="2 3">441</strain>
    </source>
</reference>
<gene>
    <name evidence="2" type="ORF">PISMIDRAFT_48225</name>
</gene>